<keyword evidence="2" id="KW-1185">Reference proteome</keyword>
<evidence type="ECO:0000313" key="2">
    <source>
        <dbReference type="Proteomes" id="UP000604066"/>
    </source>
</evidence>
<accession>A0ABX2R7K5</accession>
<evidence type="ECO:0008006" key="3">
    <source>
        <dbReference type="Google" id="ProtNLM"/>
    </source>
</evidence>
<comment type="caution">
    <text evidence="1">The sequence shown here is derived from an EMBL/GenBank/DDBJ whole genome shotgun (WGS) entry which is preliminary data.</text>
</comment>
<dbReference type="RefSeq" id="WP_257020440.1">
    <property type="nucleotide sequence ID" value="NZ_ATYG01000021.1"/>
</dbReference>
<sequence>MKRFDLVLVFALAVSLILSVVAAIQRDYQPITSKPIDYNHVWK</sequence>
<dbReference type="EMBL" id="JACCBS010000001">
    <property type="protein sequence ID" value="NYE57156.1"/>
    <property type="molecule type" value="Genomic_DNA"/>
</dbReference>
<evidence type="ECO:0000313" key="1">
    <source>
        <dbReference type="EMBL" id="NYE57156.1"/>
    </source>
</evidence>
<name>A0ABX2R7K5_9THEO</name>
<organism evidence="1 2">
    <name type="scientific">Carboxydothermus ferrireducens DSM 11255</name>
    <dbReference type="NCBI Taxonomy" id="1119529"/>
    <lineage>
        <taxon>Bacteria</taxon>
        <taxon>Bacillati</taxon>
        <taxon>Bacillota</taxon>
        <taxon>Clostridia</taxon>
        <taxon>Thermoanaerobacterales</taxon>
        <taxon>Thermoanaerobacteraceae</taxon>
        <taxon>Carboxydothermus</taxon>
    </lineage>
</organism>
<proteinExistence type="predicted"/>
<dbReference type="Proteomes" id="UP000604066">
    <property type="component" value="Unassembled WGS sequence"/>
</dbReference>
<gene>
    <name evidence="1" type="ORF">HDG70_000862</name>
</gene>
<protein>
    <recommendedName>
        <fullName evidence="3">Cyclic lactone autoinducer peptide</fullName>
    </recommendedName>
</protein>
<reference evidence="1 2" key="1">
    <citation type="submission" date="2020-07" db="EMBL/GenBank/DDBJ databases">
        <title>Genomic Encyclopedia of Type Strains, Phase III (KMG-III): the genomes of soil and plant-associated and newly described type strains.</title>
        <authorList>
            <person name="Whitman W."/>
        </authorList>
    </citation>
    <scope>NUCLEOTIDE SEQUENCE [LARGE SCALE GENOMIC DNA]</scope>
    <source>
        <strain evidence="1 2">DSM 11255</strain>
    </source>
</reference>